<dbReference type="Proteomes" id="UP000603904">
    <property type="component" value="Unassembled WGS sequence"/>
</dbReference>
<dbReference type="Pfam" id="PF06197">
    <property type="entry name" value="DUF998"/>
    <property type="match status" value="1"/>
</dbReference>
<keyword evidence="1" id="KW-1133">Transmembrane helix</keyword>
<sequence length="222" mass="23179">MVKRLYPVAACAGILLAVVTVVATQVGGAPSPDPVSTTISEYAARDGGSAIETAMAVLGLASLALLAGMRSVGAPIEGWPARLLGVWSASLLGAAIVPSTAADLGTTWQAEVHLALSVVAFVSVPAAATLMVPRLAADERWRPVARPVEWLALASGLGLAAITYVALPGQGVMIGLVERLLLTAEVAVLGVLAVRLLSLTWAPVLRERLVEWRERRNFVTYR</sequence>
<dbReference type="EMBL" id="BOOC01000020">
    <property type="protein sequence ID" value="GIH41235.1"/>
    <property type="molecule type" value="Genomic_DNA"/>
</dbReference>
<evidence type="ECO:0008006" key="5">
    <source>
        <dbReference type="Google" id="ProtNLM"/>
    </source>
</evidence>
<comment type="caution">
    <text evidence="3">The sequence shown here is derived from an EMBL/GenBank/DDBJ whole genome shotgun (WGS) entry which is preliminary data.</text>
</comment>
<keyword evidence="2" id="KW-0732">Signal</keyword>
<keyword evidence="1" id="KW-0472">Membrane</keyword>
<name>A0ABQ4G2F7_9ACTN</name>
<evidence type="ECO:0000313" key="4">
    <source>
        <dbReference type="Proteomes" id="UP000603904"/>
    </source>
</evidence>
<keyword evidence="4" id="KW-1185">Reference proteome</keyword>
<protein>
    <recommendedName>
        <fullName evidence="5">DUF998 domain-containing protein</fullName>
    </recommendedName>
</protein>
<feature type="transmembrane region" description="Helical" evidence="1">
    <location>
        <begin position="47"/>
        <end position="69"/>
    </location>
</feature>
<evidence type="ECO:0000313" key="3">
    <source>
        <dbReference type="EMBL" id="GIH41235.1"/>
    </source>
</evidence>
<feature type="chain" id="PRO_5045357172" description="DUF998 domain-containing protein" evidence="2">
    <location>
        <begin position="24"/>
        <end position="222"/>
    </location>
</feature>
<feature type="transmembrane region" description="Helical" evidence="1">
    <location>
        <begin position="114"/>
        <end position="136"/>
    </location>
</feature>
<feature type="transmembrane region" description="Helical" evidence="1">
    <location>
        <begin position="81"/>
        <end position="102"/>
    </location>
</feature>
<evidence type="ECO:0000256" key="1">
    <source>
        <dbReference type="SAM" id="Phobius"/>
    </source>
</evidence>
<organism evidence="3 4">
    <name type="scientific">Microbispora corallina</name>
    <dbReference type="NCBI Taxonomy" id="83302"/>
    <lineage>
        <taxon>Bacteria</taxon>
        <taxon>Bacillati</taxon>
        <taxon>Actinomycetota</taxon>
        <taxon>Actinomycetes</taxon>
        <taxon>Streptosporangiales</taxon>
        <taxon>Streptosporangiaceae</taxon>
        <taxon>Microbispora</taxon>
    </lineage>
</organism>
<dbReference type="RefSeq" id="WP_204058590.1">
    <property type="nucleotide sequence ID" value="NZ_BAAAGP010000012.1"/>
</dbReference>
<feature type="signal peptide" evidence="2">
    <location>
        <begin position="1"/>
        <end position="23"/>
    </location>
</feature>
<gene>
    <name evidence="3" type="ORF">Mco01_42350</name>
</gene>
<feature type="transmembrane region" description="Helical" evidence="1">
    <location>
        <begin position="187"/>
        <end position="205"/>
    </location>
</feature>
<accession>A0ABQ4G2F7</accession>
<keyword evidence="1" id="KW-0812">Transmembrane</keyword>
<evidence type="ECO:0000256" key="2">
    <source>
        <dbReference type="SAM" id="SignalP"/>
    </source>
</evidence>
<reference evidence="3 4" key="1">
    <citation type="submission" date="2021-01" db="EMBL/GenBank/DDBJ databases">
        <title>Whole genome shotgun sequence of Microbispora corallina NBRC 16416.</title>
        <authorList>
            <person name="Komaki H."/>
            <person name="Tamura T."/>
        </authorList>
    </citation>
    <scope>NUCLEOTIDE SEQUENCE [LARGE SCALE GENOMIC DNA]</scope>
    <source>
        <strain evidence="3 4">NBRC 16416</strain>
    </source>
</reference>
<dbReference type="InterPro" id="IPR009339">
    <property type="entry name" value="DUF998"/>
</dbReference>
<feature type="transmembrane region" description="Helical" evidence="1">
    <location>
        <begin position="148"/>
        <end position="167"/>
    </location>
</feature>
<proteinExistence type="predicted"/>